<evidence type="ECO:0000256" key="2">
    <source>
        <dbReference type="ARBA" id="ARBA00010617"/>
    </source>
</evidence>
<dbReference type="CDD" id="cd11067">
    <property type="entry name" value="CYP152"/>
    <property type="match status" value="1"/>
</dbReference>
<feature type="binding site" description="axial binding residue" evidence="3">
    <location>
        <position position="363"/>
    </location>
    <ligand>
        <name>heme</name>
        <dbReference type="ChEBI" id="CHEBI:30413"/>
    </ligand>
    <ligandPart>
        <name>Fe</name>
        <dbReference type="ChEBI" id="CHEBI:18248"/>
    </ligandPart>
</feature>
<dbReference type="Pfam" id="PF00067">
    <property type="entry name" value="p450"/>
    <property type="match status" value="1"/>
</dbReference>
<dbReference type="RefSeq" id="WP_186642314.1">
    <property type="nucleotide sequence ID" value="NZ_JABWQX020000001.1"/>
</dbReference>
<dbReference type="EMBL" id="JABWQX020000001">
    <property type="protein sequence ID" value="MBV4551366.1"/>
    <property type="molecule type" value="Genomic_DNA"/>
</dbReference>
<dbReference type="Proteomes" id="UP000659438">
    <property type="component" value="Unassembled WGS sequence"/>
</dbReference>
<reference evidence="5" key="3">
    <citation type="submission" date="2021-06" db="EMBL/GenBank/DDBJ databases">
        <title>Updating the genus Pseudomonas: Description of 43 new species and partition of the Pseudomonas putida group.</title>
        <authorList>
            <person name="Girard L."/>
            <person name="Lood C."/>
            <person name="Vandamme P."/>
            <person name="Rokni-Zadeh H."/>
            <person name="Van Noort V."/>
            <person name="Hofte M."/>
            <person name="Lavigne R."/>
            <person name="De Mot R."/>
        </authorList>
    </citation>
    <scope>NUCLEOTIDE SEQUENCE</scope>
    <source>
        <strain evidence="5">SWRI102</strain>
    </source>
</reference>
<comment type="caution">
    <text evidence="4">The sequence shown here is derived from an EMBL/GenBank/DDBJ whole genome shotgun (WGS) entry which is preliminary data.</text>
</comment>
<dbReference type="PANTHER" id="PTHR46696:SF1">
    <property type="entry name" value="CYTOCHROME P450 YJIB-RELATED"/>
    <property type="match status" value="1"/>
</dbReference>
<dbReference type="GO" id="GO:0020037">
    <property type="term" value="F:heme binding"/>
    <property type="evidence" value="ECO:0007669"/>
    <property type="project" value="InterPro"/>
</dbReference>
<comment type="similarity">
    <text evidence="2">Belongs to the cytochrome P450 family.</text>
</comment>
<evidence type="ECO:0000256" key="1">
    <source>
        <dbReference type="ARBA" id="ARBA00001971"/>
    </source>
</evidence>
<evidence type="ECO:0000313" key="5">
    <source>
        <dbReference type="EMBL" id="MBV4551366.1"/>
    </source>
</evidence>
<reference evidence="4" key="2">
    <citation type="submission" date="2020-07" db="EMBL/GenBank/DDBJ databases">
        <authorList>
            <person name="Lood C."/>
            <person name="Girard L."/>
        </authorList>
    </citation>
    <scope>NUCLEOTIDE SEQUENCE</scope>
    <source>
        <strain evidence="4">SWRI102</strain>
    </source>
</reference>
<sequence length="413" mass="47394">MADSGIPGHRWVDSTWAFLQEGYPFIRKRCAKYRSPVFQTRLLGRRTLCLSGLEAAELFYDARRFVRTPTSTPAPLRNILLGTGSVQGLDGAPHARRKQLFLELLDTQNVQRLARLFEARLSEAIARLPANQPFDCLPWLEALLCRSVCEWAGVAPMNDQAMHRLTRRLASLIDGNGRLDWRMPAAWMRRKACEAQAVGWIEECRREGDSAAQQSPLHKLAQHRDDQGQLLPPHVAAVELLNLLRPVVAVGRFQLFGLIELERRPQWRANIVANEGAAWAFSEEVRRFYAFFPMVAAFVRERFEWRGYRFEKGTRVLLDLFGSNRDPSHWKTPESFAPERFGQCPMKTSVISQGGGEYTYHRCPGEPLTLALMQQTFEYLCRHVHWRLDVKEVDFQRLPMLPREPVLISVVTG</sequence>
<protein>
    <submittedName>
        <fullName evidence="4">Cytochrome P450</fullName>
    </submittedName>
</protein>
<reference evidence="4 6" key="1">
    <citation type="journal article" date="2020" name="Microorganisms">
        <title>Reliable Identification of Environmental Pseudomonas Isolates Using the rpoD Gene.</title>
        <authorList>
            <consortium name="The Broad Institute Genome Sequencing Platform"/>
            <person name="Girard L."/>
            <person name="Lood C."/>
            <person name="Rokni-Zadeh H."/>
            <person name="van Noort V."/>
            <person name="Lavigne R."/>
            <person name="De Mot R."/>
        </authorList>
    </citation>
    <scope>NUCLEOTIDE SEQUENCE</scope>
    <source>
        <strain evidence="4 6">SWRI102</strain>
    </source>
</reference>
<dbReference type="PRINTS" id="PR00463">
    <property type="entry name" value="EP450I"/>
</dbReference>
<keyword evidence="3" id="KW-0408">Iron</keyword>
<keyword evidence="6" id="KW-1185">Reference proteome</keyword>
<dbReference type="InterPro" id="IPR036396">
    <property type="entry name" value="Cyt_P450_sf"/>
</dbReference>
<dbReference type="AlphaFoldDB" id="A0A923FK91"/>
<dbReference type="GO" id="GO:0016705">
    <property type="term" value="F:oxidoreductase activity, acting on paired donors, with incorporation or reduction of molecular oxygen"/>
    <property type="evidence" value="ECO:0007669"/>
    <property type="project" value="InterPro"/>
</dbReference>
<dbReference type="InterPro" id="IPR002401">
    <property type="entry name" value="Cyt_P450_E_grp-I"/>
</dbReference>
<evidence type="ECO:0000313" key="6">
    <source>
        <dbReference type="Proteomes" id="UP000659438"/>
    </source>
</evidence>
<name>A0A923FK91_9PSED</name>
<keyword evidence="3" id="KW-0349">Heme</keyword>
<evidence type="ECO:0000313" key="4">
    <source>
        <dbReference type="EMBL" id="MBC3393913.1"/>
    </source>
</evidence>
<keyword evidence="3" id="KW-0479">Metal-binding</keyword>
<comment type="cofactor">
    <cofactor evidence="1 3">
        <name>heme</name>
        <dbReference type="ChEBI" id="CHEBI:30413"/>
    </cofactor>
</comment>
<gene>
    <name evidence="5" type="ORF">HU742_009495</name>
    <name evidence="4" type="ORF">HU742_01750</name>
</gene>
<evidence type="ECO:0000256" key="3">
    <source>
        <dbReference type="PIRSR" id="PIRSR602401-1"/>
    </source>
</evidence>
<proteinExistence type="inferred from homology"/>
<accession>A0A923FK91</accession>
<dbReference type="GO" id="GO:0004497">
    <property type="term" value="F:monooxygenase activity"/>
    <property type="evidence" value="ECO:0007669"/>
    <property type="project" value="InterPro"/>
</dbReference>
<organism evidence="4">
    <name type="scientific">Pseudomonas marvdashtae</name>
    <dbReference type="NCBI Taxonomy" id="2745500"/>
    <lineage>
        <taxon>Bacteria</taxon>
        <taxon>Pseudomonadati</taxon>
        <taxon>Pseudomonadota</taxon>
        <taxon>Gammaproteobacteria</taxon>
        <taxon>Pseudomonadales</taxon>
        <taxon>Pseudomonadaceae</taxon>
        <taxon>Pseudomonas</taxon>
    </lineage>
</organism>
<dbReference type="Gene3D" id="1.10.630.10">
    <property type="entry name" value="Cytochrome P450"/>
    <property type="match status" value="1"/>
</dbReference>
<dbReference type="InterPro" id="IPR001128">
    <property type="entry name" value="Cyt_P450"/>
</dbReference>
<dbReference type="GO" id="GO:0005506">
    <property type="term" value="F:iron ion binding"/>
    <property type="evidence" value="ECO:0007669"/>
    <property type="project" value="InterPro"/>
</dbReference>
<dbReference type="EMBL" id="JABWQX010000001">
    <property type="protein sequence ID" value="MBC3393913.1"/>
    <property type="molecule type" value="Genomic_DNA"/>
</dbReference>
<dbReference type="SUPFAM" id="SSF48264">
    <property type="entry name" value="Cytochrome P450"/>
    <property type="match status" value="1"/>
</dbReference>
<dbReference type="PANTHER" id="PTHR46696">
    <property type="entry name" value="P450, PUTATIVE (EUROFUNG)-RELATED"/>
    <property type="match status" value="1"/>
</dbReference>